<protein>
    <recommendedName>
        <fullName evidence="3">AIG1-type G domain-containing protein</fullName>
    </recommendedName>
</protein>
<dbReference type="EMBL" id="JADNRY010000362">
    <property type="protein sequence ID" value="KAF9058616.1"/>
    <property type="molecule type" value="Genomic_DNA"/>
</dbReference>
<dbReference type="AlphaFoldDB" id="A0A9P5P8D1"/>
<name>A0A9P5P8D1_9AGAR</name>
<keyword evidence="2" id="KW-1185">Reference proteome</keyword>
<dbReference type="Proteomes" id="UP000772434">
    <property type="component" value="Unassembled WGS sequence"/>
</dbReference>
<sequence length="152" mass="17619">MHIECVNFTDPRTGHKVTILDTPGFNDSAISDTDILKMITDFLLNQYGANRKLNGIVYLQRISDPRFGGLNRRTLRMLKKLCGTDRYTNIVVLTTFWDILSKQEGEERERHIRNNFFRELLEGGAAYMRHDREYTVTGQRVVDRCLNYEGGA</sequence>
<dbReference type="InterPro" id="IPR027417">
    <property type="entry name" value="P-loop_NTPase"/>
</dbReference>
<reference evidence="1" key="1">
    <citation type="submission" date="2020-11" db="EMBL/GenBank/DDBJ databases">
        <authorList>
            <consortium name="DOE Joint Genome Institute"/>
            <person name="Ahrendt S."/>
            <person name="Riley R."/>
            <person name="Andreopoulos W."/>
            <person name="Labutti K."/>
            <person name="Pangilinan J."/>
            <person name="Ruiz-Duenas F.J."/>
            <person name="Barrasa J.M."/>
            <person name="Sanchez-Garcia M."/>
            <person name="Camarero S."/>
            <person name="Miyauchi S."/>
            <person name="Serrano A."/>
            <person name="Linde D."/>
            <person name="Babiker R."/>
            <person name="Drula E."/>
            <person name="Ayuso-Fernandez I."/>
            <person name="Pacheco R."/>
            <person name="Padilla G."/>
            <person name="Ferreira P."/>
            <person name="Barriuso J."/>
            <person name="Kellner H."/>
            <person name="Castanera R."/>
            <person name="Alfaro M."/>
            <person name="Ramirez L."/>
            <person name="Pisabarro A.G."/>
            <person name="Kuo A."/>
            <person name="Tritt A."/>
            <person name="Lipzen A."/>
            <person name="He G."/>
            <person name="Yan M."/>
            <person name="Ng V."/>
            <person name="Cullen D."/>
            <person name="Martin F."/>
            <person name="Rosso M.-N."/>
            <person name="Henrissat B."/>
            <person name="Hibbett D."/>
            <person name="Martinez A.T."/>
            <person name="Grigoriev I.V."/>
        </authorList>
    </citation>
    <scope>NUCLEOTIDE SEQUENCE</scope>
    <source>
        <strain evidence="1">AH 40177</strain>
    </source>
</reference>
<comment type="caution">
    <text evidence="1">The sequence shown here is derived from an EMBL/GenBank/DDBJ whole genome shotgun (WGS) entry which is preliminary data.</text>
</comment>
<accession>A0A9P5P8D1</accession>
<dbReference type="SUPFAM" id="SSF52540">
    <property type="entry name" value="P-loop containing nucleoside triphosphate hydrolases"/>
    <property type="match status" value="1"/>
</dbReference>
<dbReference type="Gene3D" id="3.40.50.300">
    <property type="entry name" value="P-loop containing nucleotide triphosphate hydrolases"/>
    <property type="match status" value="1"/>
</dbReference>
<proteinExistence type="predicted"/>
<gene>
    <name evidence="1" type="ORF">BDP27DRAFT_1240552</name>
</gene>
<evidence type="ECO:0000313" key="1">
    <source>
        <dbReference type="EMBL" id="KAF9058616.1"/>
    </source>
</evidence>
<dbReference type="OrthoDB" id="8954335at2759"/>
<organism evidence="1 2">
    <name type="scientific">Rhodocollybia butyracea</name>
    <dbReference type="NCBI Taxonomy" id="206335"/>
    <lineage>
        <taxon>Eukaryota</taxon>
        <taxon>Fungi</taxon>
        <taxon>Dikarya</taxon>
        <taxon>Basidiomycota</taxon>
        <taxon>Agaricomycotina</taxon>
        <taxon>Agaricomycetes</taxon>
        <taxon>Agaricomycetidae</taxon>
        <taxon>Agaricales</taxon>
        <taxon>Marasmiineae</taxon>
        <taxon>Omphalotaceae</taxon>
        <taxon>Rhodocollybia</taxon>
    </lineage>
</organism>
<evidence type="ECO:0000313" key="2">
    <source>
        <dbReference type="Proteomes" id="UP000772434"/>
    </source>
</evidence>
<evidence type="ECO:0008006" key="3">
    <source>
        <dbReference type="Google" id="ProtNLM"/>
    </source>
</evidence>